<dbReference type="OrthoDB" id="1739218at2759"/>
<dbReference type="PANTHER" id="PTHR27003:SF338">
    <property type="entry name" value="TYROSINE-PROTEIN KINASE, NON-RECEPTOR JAK_TYK2-RELATED"/>
    <property type="match status" value="1"/>
</dbReference>
<dbReference type="Proteomes" id="UP000245207">
    <property type="component" value="Unassembled WGS sequence"/>
</dbReference>
<evidence type="ECO:0000313" key="3">
    <source>
        <dbReference type="EMBL" id="PWA88913.1"/>
    </source>
</evidence>
<dbReference type="EMBL" id="PKPP01000767">
    <property type="protein sequence ID" value="PWA88913.1"/>
    <property type="molecule type" value="Genomic_DNA"/>
</dbReference>
<dbReference type="InterPro" id="IPR001245">
    <property type="entry name" value="Ser-Thr/Tyr_kinase_cat_dom"/>
</dbReference>
<dbReference type="SUPFAM" id="SSF56112">
    <property type="entry name" value="Protein kinase-like (PK-like)"/>
    <property type="match status" value="1"/>
</dbReference>
<dbReference type="InterPro" id="IPR000719">
    <property type="entry name" value="Prot_kinase_dom"/>
</dbReference>
<reference evidence="3 4" key="1">
    <citation type="journal article" date="2018" name="Mol. Plant">
        <title>The genome of Artemisia annua provides insight into the evolution of Asteraceae family and artemisinin biosynthesis.</title>
        <authorList>
            <person name="Shen Q."/>
            <person name="Zhang L."/>
            <person name="Liao Z."/>
            <person name="Wang S."/>
            <person name="Yan T."/>
            <person name="Shi P."/>
            <person name="Liu M."/>
            <person name="Fu X."/>
            <person name="Pan Q."/>
            <person name="Wang Y."/>
            <person name="Lv Z."/>
            <person name="Lu X."/>
            <person name="Zhang F."/>
            <person name="Jiang W."/>
            <person name="Ma Y."/>
            <person name="Chen M."/>
            <person name="Hao X."/>
            <person name="Li L."/>
            <person name="Tang Y."/>
            <person name="Lv G."/>
            <person name="Zhou Y."/>
            <person name="Sun X."/>
            <person name="Brodelius P.E."/>
            <person name="Rose J.K.C."/>
            <person name="Tang K."/>
        </authorList>
    </citation>
    <scope>NUCLEOTIDE SEQUENCE [LARGE SCALE GENOMIC DNA]</scope>
    <source>
        <strain evidence="4">cv. Huhao1</strain>
        <tissue evidence="3">Leaf</tissue>
    </source>
</reference>
<keyword evidence="3" id="KW-0808">Transferase</keyword>
<dbReference type="PROSITE" id="PS00107">
    <property type="entry name" value="PROTEIN_KINASE_ATP"/>
    <property type="match status" value="1"/>
</dbReference>
<keyword evidence="1" id="KW-0547">Nucleotide-binding</keyword>
<evidence type="ECO:0000259" key="2">
    <source>
        <dbReference type="PROSITE" id="PS50011"/>
    </source>
</evidence>
<dbReference type="PANTHER" id="PTHR27003">
    <property type="entry name" value="OS07G0166700 PROTEIN"/>
    <property type="match status" value="1"/>
</dbReference>
<name>A0A2U1PT54_ARTAN</name>
<dbReference type="InterPro" id="IPR011009">
    <property type="entry name" value="Kinase-like_dom_sf"/>
</dbReference>
<dbReference type="PROSITE" id="PS50011">
    <property type="entry name" value="PROTEIN_KINASE_DOM"/>
    <property type="match status" value="1"/>
</dbReference>
<organism evidence="3 4">
    <name type="scientific">Artemisia annua</name>
    <name type="common">Sweet wormwood</name>
    <dbReference type="NCBI Taxonomy" id="35608"/>
    <lineage>
        <taxon>Eukaryota</taxon>
        <taxon>Viridiplantae</taxon>
        <taxon>Streptophyta</taxon>
        <taxon>Embryophyta</taxon>
        <taxon>Tracheophyta</taxon>
        <taxon>Spermatophyta</taxon>
        <taxon>Magnoliopsida</taxon>
        <taxon>eudicotyledons</taxon>
        <taxon>Gunneridae</taxon>
        <taxon>Pentapetalae</taxon>
        <taxon>asterids</taxon>
        <taxon>campanulids</taxon>
        <taxon>Asterales</taxon>
        <taxon>Asteraceae</taxon>
        <taxon>Asteroideae</taxon>
        <taxon>Anthemideae</taxon>
        <taxon>Artemisiinae</taxon>
        <taxon>Artemisia</taxon>
    </lineage>
</organism>
<keyword evidence="1" id="KW-0067">ATP-binding</keyword>
<dbReference type="GO" id="GO:0005886">
    <property type="term" value="C:plasma membrane"/>
    <property type="evidence" value="ECO:0007669"/>
    <property type="project" value="TreeGrafter"/>
</dbReference>
<dbReference type="AlphaFoldDB" id="A0A2U1PT54"/>
<evidence type="ECO:0000313" key="4">
    <source>
        <dbReference type="Proteomes" id="UP000245207"/>
    </source>
</evidence>
<evidence type="ECO:0000256" key="1">
    <source>
        <dbReference type="PROSITE-ProRule" id="PRU10141"/>
    </source>
</evidence>
<accession>A0A2U1PT54</accession>
<protein>
    <submittedName>
        <fullName evidence="3">Protein kinase-like domain-containing protein</fullName>
    </submittedName>
</protein>
<gene>
    <name evidence="3" type="ORF">CTI12_AA114420</name>
</gene>
<dbReference type="GO" id="GO:0004714">
    <property type="term" value="F:transmembrane receptor protein tyrosine kinase activity"/>
    <property type="evidence" value="ECO:0007669"/>
    <property type="project" value="InterPro"/>
</dbReference>
<comment type="caution">
    <text evidence="3">The sequence shown here is derived from an EMBL/GenBank/DDBJ whole genome shotgun (WGS) entry which is preliminary data.</text>
</comment>
<keyword evidence="3" id="KW-0418">Kinase</keyword>
<feature type="domain" description="Protein kinase" evidence="2">
    <location>
        <begin position="25"/>
        <end position="99"/>
    </location>
</feature>
<keyword evidence="4" id="KW-1185">Reference proteome</keyword>
<sequence length="99" mass="11304">MASFLTELKHLEIKLEDIKSATNNFDEKNVIGHGGFGKVYEGKLAFPHSEGEILVALKRLDRKYGQGDPEFYKEIRFLSCYRHENLISLSLGFATKVVR</sequence>
<dbReference type="GO" id="GO:0009506">
    <property type="term" value="C:plasmodesma"/>
    <property type="evidence" value="ECO:0007669"/>
    <property type="project" value="TreeGrafter"/>
</dbReference>
<dbReference type="GO" id="GO:0005524">
    <property type="term" value="F:ATP binding"/>
    <property type="evidence" value="ECO:0007669"/>
    <property type="project" value="UniProtKB-UniRule"/>
</dbReference>
<dbReference type="InterPro" id="IPR045272">
    <property type="entry name" value="ANXUR1/2-like"/>
</dbReference>
<feature type="binding site" evidence="1">
    <location>
        <position position="58"/>
    </location>
    <ligand>
        <name>ATP</name>
        <dbReference type="ChEBI" id="CHEBI:30616"/>
    </ligand>
</feature>
<dbReference type="Pfam" id="PF07714">
    <property type="entry name" value="PK_Tyr_Ser-Thr"/>
    <property type="match status" value="1"/>
</dbReference>
<dbReference type="InterPro" id="IPR017441">
    <property type="entry name" value="Protein_kinase_ATP_BS"/>
</dbReference>
<dbReference type="Gene3D" id="3.30.200.20">
    <property type="entry name" value="Phosphorylase Kinase, domain 1"/>
    <property type="match status" value="1"/>
</dbReference>
<proteinExistence type="predicted"/>